<evidence type="ECO:0000256" key="4">
    <source>
        <dbReference type="ARBA" id="ARBA00022827"/>
    </source>
</evidence>
<accession>D4DJJ7</accession>
<dbReference type="GeneID" id="9584532"/>
<dbReference type="Proteomes" id="UP000008383">
    <property type="component" value="Unassembled WGS sequence"/>
</dbReference>
<feature type="region of interest" description="Disordered" evidence="6">
    <location>
        <begin position="440"/>
        <end position="495"/>
    </location>
</feature>
<evidence type="ECO:0000256" key="6">
    <source>
        <dbReference type="SAM" id="MobiDB-lite"/>
    </source>
</evidence>
<evidence type="ECO:0000256" key="5">
    <source>
        <dbReference type="ARBA" id="ARBA00023002"/>
    </source>
</evidence>
<evidence type="ECO:0000256" key="2">
    <source>
        <dbReference type="ARBA" id="ARBA00010989"/>
    </source>
</evidence>
<dbReference type="RefSeq" id="XP_003018605.1">
    <property type="nucleotide sequence ID" value="XM_003018559.1"/>
</dbReference>
<protein>
    <submittedName>
        <fullName evidence="8">Fructosyl amino acid oxidase, putative</fullName>
    </submittedName>
</protein>
<dbReference type="SUPFAM" id="SSF51905">
    <property type="entry name" value="FAD/NAD(P)-binding domain"/>
    <property type="match status" value="1"/>
</dbReference>
<keyword evidence="4" id="KW-0274">FAD</keyword>
<feature type="compositionally biased region" description="Basic and acidic residues" evidence="6">
    <location>
        <begin position="457"/>
        <end position="476"/>
    </location>
</feature>
<dbReference type="OrthoDB" id="2219495at2759"/>
<reference evidence="9" key="1">
    <citation type="journal article" date="2011" name="Genome Biol.">
        <title>Comparative and functional genomics provide insights into the pathogenicity of dermatophytic fungi.</title>
        <authorList>
            <person name="Burmester A."/>
            <person name="Shelest E."/>
            <person name="Gloeckner G."/>
            <person name="Heddergott C."/>
            <person name="Schindler S."/>
            <person name="Staib P."/>
            <person name="Heidel A."/>
            <person name="Felder M."/>
            <person name="Petzold A."/>
            <person name="Szafranski K."/>
            <person name="Feuermann M."/>
            <person name="Pedruzzi I."/>
            <person name="Priebe S."/>
            <person name="Groth M."/>
            <person name="Winkler R."/>
            <person name="Li W."/>
            <person name="Kniemeyer O."/>
            <person name="Schroeckh V."/>
            <person name="Hertweck C."/>
            <person name="Hube B."/>
            <person name="White T.C."/>
            <person name="Platzer M."/>
            <person name="Guthke R."/>
            <person name="Heitman J."/>
            <person name="Woestemeyer J."/>
            <person name="Zipfel P.F."/>
            <person name="Monod M."/>
            <person name="Brakhage A.A."/>
        </authorList>
    </citation>
    <scope>NUCLEOTIDE SEQUENCE [LARGE SCALE GENOMIC DNA]</scope>
    <source>
        <strain evidence="9">HKI 0517</strain>
    </source>
</reference>
<gene>
    <name evidence="8" type="ORF">TRV_07365</name>
</gene>
<dbReference type="Gene3D" id="3.50.50.60">
    <property type="entry name" value="FAD/NAD(P)-binding domain"/>
    <property type="match status" value="1"/>
</dbReference>
<dbReference type="InterPro" id="IPR036188">
    <property type="entry name" value="FAD/NAD-bd_sf"/>
</dbReference>
<dbReference type="GO" id="GO:0050660">
    <property type="term" value="F:flavin adenine dinucleotide binding"/>
    <property type="evidence" value="ECO:0007669"/>
    <property type="project" value="InterPro"/>
</dbReference>
<feature type="compositionally biased region" description="Polar residues" evidence="6">
    <location>
        <begin position="482"/>
        <end position="495"/>
    </location>
</feature>
<evidence type="ECO:0000259" key="7">
    <source>
        <dbReference type="Pfam" id="PF01266"/>
    </source>
</evidence>
<dbReference type="PANTHER" id="PTHR10961:SF24">
    <property type="entry name" value="HYPOTHETICAL FRUCTOSYL AMINE:OXYGEN OXIDOREDUCTASE (EUROFUNG)"/>
    <property type="match status" value="1"/>
</dbReference>
<dbReference type="Pfam" id="PF01266">
    <property type="entry name" value="DAO"/>
    <property type="match status" value="1"/>
</dbReference>
<feature type="domain" description="FAD dependent oxidoreductase" evidence="7">
    <location>
        <begin position="10"/>
        <end position="383"/>
    </location>
</feature>
<dbReference type="PANTHER" id="PTHR10961">
    <property type="entry name" value="PEROXISOMAL SARCOSINE OXIDASE"/>
    <property type="match status" value="1"/>
</dbReference>
<dbReference type="GO" id="GO:0008115">
    <property type="term" value="F:sarcosine oxidase activity"/>
    <property type="evidence" value="ECO:0007669"/>
    <property type="project" value="TreeGrafter"/>
</dbReference>
<keyword evidence="9" id="KW-1185">Reference proteome</keyword>
<dbReference type="InterPro" id="IPR006076">
    <property type="entry name" value="FAD-dep_OxRdtase"/>
</dbReference>
<dbReference type="HOGENOM" id="CLU_007884_0_2_1"/>
<organism evidence="8 9">
    <name type="scientific">Trichophyton verrucosum (strain HKI 0517)</name>
    <dbReference type="NCBI Taxonomy" id="663202"/>
    <lineage>
        <taxon>Eukaryota</taxon>
        <taxon>Fungi</taxon>
        <taxon>Dikarya</taxon>
        <taxon>Ascomycota</taxon>
        <taxon>Pezizomycotina</taxon>
        <taxon>Eurotiomycetes</taxon>
        <taxon>Eurotiomycetidae</taxon>
        <taxon>Onygenales</taxon>
        <taxon>Arthrodermataceae</taxon>
        <taxon>Trichophyton</taxon>
    </lineage>
</organism>
<dbReference type="SUPFAM" id="SSF54373">
    <property type="entry name" value="FAD-linked reductases, C-terminal domain"/>
    <property type="match status" value="1"/>
</dbReference>
<proteinExistence type="inferred from homology"/>
<evidence type="ECO:0000313" key="8">
    <source>
        <dbReference type="EMBL" id="EFE37960.1"/>
    </source>
</evidence>
<name>D4DJJ7_TRIVH</name>
<evidence type="ECO:0000256" key="1">
    <source>
        <dbReference type="ARBA" id="ARBA00001974"/>
    </source>
</evidence>
<dbReference type="InterPro" id="IPR045170">
    <property type="entry name" value="MTOX"/>
</dbReference>
<evidence type="ECO:0000256" key="3">
    <source>
        <dbReference type="ARBA" id="ARBA00022630"/>
    </source>
</evidence>
<dbReference type="EMBL" id="ACYE01000438">
    <property type="protein sequence ID" value="EFE37960.1"/>
    <property type="molecule type" value="Genomic_DNA"/>
</dbReference>
<dbReference type="GO" id="GO:0051698">
    <property type="term" value="F:saccharopine oxidase activity"/>
    <property type="evidence" value="ECO:0007669"/>
    <property type="project" value="TreeGrafter"/>
</dbReference>
<dbReference type="AlphaFoldDB" id="D4DJJ7"/>
<dbReference type="KEGG" id="tve:TRV_07365"/>
<dbReference type="Gene3D" id="3.30.9.10">
    <property type="entry name" value="D-Amino Acid Oxidase, subunit A, domain 2"/>
    <property type="match status" value="1"/>
</dbReference>
<keyword evidence="3" id="KW-0285">Flavoprotein</keyword>
<comment type="cofactor">
    <cofactor evidence="1">
        <name>FAD</name>
        <dbReference type="ChEBI" id="CHEBI:57692"/>
    </cofactor>
</comment>
<comment type="caution">
    <text evidence="8">The sequence shown here is derived from an EMBL/GenBank/DDBJ whole genome shotgun (WGS) entry which is preliminary data.</text>
</comment>
<evidence type="ECO:0000313" key="9">
    <source>
        <dbReference type="Proteomes" id="UP000008383"/>
    </source>
</evidence>
<keyword evidence="5" id="KW-0560">Oxidoreductase</keyword>
<sequence>MSQLAKDSHIVIIGAGTWGISTALHLVRRGYTNIKVLDKYPVPSPISAGNDVNKFLELDSSPVGDYVSKTIAQATVSGWKNDPVFQPYYHDTGAIIAATSEAAREDISSGGGMTSANGWIPRSTGQEFRETMPQGVLTGDFPGWKGWWKKDGAGWVAARKSMESAAREAARLGVTFISGPAGDARELVYADGKAVRGVRTEDGRVHLGAKTILCAGAAAENLLDMKHQLRPTAWTLAHIKMTPEEAQLYKDLPVLFNVERGFFMEPDEDKHELKICDEHPGYCNWVTEAGKLKSRPFARQQIPLESEQRVRQFLKETMPHLASRPLSFARICWFKLLTTLLGADTPDRKFLISTHPEHRDLVLGVGGSGHGFAHIPSIGSFIVDVIESKLDPRLAKAFRWRPETAVGRDWGALQGRYGPKGSNRVMNFQDISEDEWTTIGLDQEPAQGRKWASQQLGKEETEKNTPSSKKEQKEQENGIIKHQSNPGVQRILQQE</sequence>
<comment type="similarity">
    <text evidence="2">Belongs to the MSOX/MTOX family.</text>
</comment>